<accession>A0ABW9JHF5</accession>
<organism evidence="1 2">
    <name type="scientific">Pedobacter helvus</name>
    <dbReference type="NCBI Taxonomy" id="2563444"/>
    <lineage>
        <taxon>Bacteria</taxon>
        <taxon>Pseudomonadati</taxon>
        <taxon>Bacteroidota</taxon>
        <taxon>Sphingobacteriia</taxon>
        <taxon>Sphingobacteriales</taxon>
        <taxon>Sphingobacteriaceae</taxon>
        <taxon>Pedobacter</taxon>
    </lineage>
</organism>
<evidence type="ECO:0000313" key="2">
    <source>
        <dbReference type="Proteomes" id="UP001517367"/>
    </source>
</evidence>
<comment type="caution">
    <text evidence="1">The sequence shown here is derived from an EMBL/GenBank/DDBJ whole genome shotgun (WGS) entry which is preliminary data.</text>
</comment>
<dbReference type="EMBL" id="SRMP02000013">
    <property type="protein sequence ID" value="MFN0291710.1"/>
    <property type="molecule type" value="Genomic_DNA"/>
</dbReference>
<name>A0ABW9JHF5_9SPHI</name>
<sequence>MNYVFENDAAFSEHYEQQLIAHINQFTPFKAQKTTQKGYPDIEVVNSLGQHFYIEVKVQRRTFMTVEKILPESGLKPSETVALNLSDLTRYFELEQEKQIHIFIFWVLLNRPCILGEDESRYYYRLASELKPIWEREQQKRKFRRKSGQGDEVEGKHLGVTVNYHFSLKELKVWDGKLS</sequence>
<dbReference type="RefSeq" id="WP_212751603.1">
    <property type="nucleotide sequence ID" value="NZ_SRMP02000013.1"/>
</dbReference>
<proteinExistence type="predicted"/>
<reference evidence="1 2" key="1">
    <citation type="submission" date="2024-12" db="EMBL/GenBank/DDBJ databases">
        <authorList>
            <person name="Hu S."/>
        </authorList>
    </citation>
    <scope>NUCLEOTIDE SEQUENCE [LARGE SCALE GENOMIC DNA]</scope>
    <source>
        <strain evidence="1 2">P-25</strain>
    </source>
</reference>
<dbReference type="Proteomes" id="UP001517367">
    <property type="component" value="Unassembled WGS sequence"/>
</dbReference>
<keyword evidence="2" id="KW-1185">Reference proteome</keyword>
<protein>
    <submittedName>
        <fullName evidence="1">Uncharacterized protein</fullName>
    </submittedName>
</protein>
<evidence type="ECO:0000313" key="1">
    <source>
        <dbReference type="EMBL" id="MFN0291710.1"/>
    </source>
</evidence>
<gene>
    <name evidence="1" type="ORF">E5L68_009905</name>
</gene>